<dbReference type="FunFam" id="3.30.160.60:FF:002403">
    <property type="entry name" value="zinc finger protein 420"/>
    <property type="match status" value="1"/>
</dbReference>
<dbReference type="PROSITE" id="PS51915">
    <property type="entry name" value="ZAD"/>
    <property type="match status" value="1"/>
</dbReference>
<dbReference type="Proteomes" id="UP001200034">
    <property type="component" value="Unassembled WGS sequence"/>
</dbReference>
<dbReference type="SUPFAM" id="SSF57667">
    <property type="entry name" value="beta-beta-alpha zinc fingers"/>
    <property type="match status" value="7"/>
</dbReference>
<dbReference type="GO" id="GO:0005634">
    <property type="term" value="C:nucleus"/>
    <property type="evidence" value="ECO:0007669"/>
    <property type="project" value="UniProtKB-SubCell"/>
</dbReference>
<evidence type="ECO:0000256" key="8">
    <source>
        <dbReference type="ARBA" id="ARBA00023163"/>
    </source>
</evidence>
<accession>A0AAD4PHQ9</accession>
<evidence type="ECO:0000256" key="7">
    <source>
        <dbReference type="ARBA" id="ARBA00023125"/>
    </source>
</evidence>
<evidence type="ECO:0000256" key="5">
    <source>
        <dbReference type="ARBA" id="ARBA00022833"/>
    </source>
</evidence>
<feature type="binding site" evidence="11">
    <location>
        <position position="5"/>
    </location>
    <ligand>
        <name>Zn(2+)</name>
        <dbReference type="ChEBI" id="CHEBI:29105"/>
    </ligand>
</feature>
<feature type="domain" description="C2H2-type" evidence="13">
    <location>
        <begin position="538"/>
        <end position="565"/>
    </location>
</feature>
<name>A0AAD4PHQ9_9MUSC</name>
<keyword evidence="16" id="KW-1185">Reference proteome</keyword>
<feature type="region of interest" description="Disordered" evidence="12">
    <location>
        <begin position="237"/>
        <end position="277"/>
    </location>
</feature>
<feature type="domain" description="C2H2-type" evidence="13">
    <location>
        <begin position="645"/>
        <end position="674"/>
    </location>
</feature>
<feature type="domain" description="C2H2-type" evidence="13">
    <location>
        <begin position="811"/>
        <end position="839"/>
    </location>
</feature>
<dbReference type="GO" id="GO:0003677">
    <property type="term" value="F:DNA binding"/>
    <property type="evidence" value="ECO:0007669"/>
    <property type="project" value="UniProtKB-KW"/>
</dbReference>
<feature type="domain" description="C2H2-type" evidence="13">
    <location>
        <begin position="300"/>
        <end position="328"/>
    </location>
</feature>
<dbReference type="SMART" id="SM00355">
    <property type="entry name" value="ZnF_C2H2"/>
    <property type="match status" value="17"/>
</dbReference>
<keyword evidence="2 11" id="KW-0479">Metal-binding</keyword>
<dbReference type="InterPro" id="IPR013087">
    <property type="entry name" value="Znf_C2H2_type"/>
</dbReference>
<evidence type="ECO:0000256" key="6">
    <source>
        <dbReference type="ARBA" id="ARBA00023015"/>
    </source>
</evidence>
<sequence length="926" mass="108342">MTRTCRICGGADGRYWIETPVNKYAEKTFHQLLLELAKLEVALDQVEKLPPWLCRICAQKLENAYDFVLQARESHKLWIQKLTTDVSVDETDKGALECLRETPIQLLEIEGVTIKMEEPTEPAMPQSDLNISVDPLVKKSIVDEESDDDDDVPLKQRKVNQTKLPVNHKCNICGKAFKYVTNLFRHKQRDHQHMDQCKIKSKSRAENHDNYYKCDQCDKSYKYIMLLIRHKHKVHGANQLPSEPMPISRRKSSSEESAKARPTQHQRAKPSSTDSLVHSLIKEVKTPEEDLEGTSSDNYYKCDQCDKSYKYIVSLIKHKHREHSEYKDSDDDEDEASLCTYPTAASNSKPTRIDRRVKSFDLHRCRPNGIKEIQCMICLRRFGKLRELRNHLRAHPMNITFEAHGEPIERIAEGFYRTAVESTAAGLKARILNDLKVGMYGRYYSITNEARYEMNLDSSDTDSDGECGVVERRSYACELCDSPSTIFPRKFQLHEHHRQQHTWLEAPYICSRCDSRFLSAQLLDHHTNKLCQNTLKRFMCDKCPQRFFWRRNLRAHLVEHKNKQDNYPCDQCSRSFQDKSAVTKHKLMHHDGSHELIPCRWCTRTFYRPALLHKHVKRHGFTGEDLPLAETLLAYAAKSSGPKSIVCKLCDMQFISTADLRRHISMQGHSEEASNYMISTEEGFELHLDETDDSDDETTTTTTSAGRTYKCDLCDAVFQRRRDMSEHQYSLHTFDKLPHSCEHCIYKTVNKYMMQHHLRTQCLNEEKKFKCSRCGFKFMWKDNLDQHMNSQHTHFSTQAPVQTKRSRRFRYQCPHCWRSFVVQPSLDKHIRDMHVAKKNPGKKYLCSLCGLEALTPNKLAIHMQRHNGEKPHKCDLCDMSFTVYYELKVHRRKHTGERPYQCTFCAKDFARPDKLRRHVYMHSVKR</sequence>
<feature type="domain" description="C2H2-type" evidence="13">
    <location>
        <begin position="597"/>
        <end position="619"/>
    </location>
</feature>
<dbReference type="PANTHER" id="PTHR16515:SF49">
    <property type="entry name" value="GASTRULA ZINC FINGER PROTEIN XLCGF49.1-LIKE-RELATED"/>
    <property type="match status" value="1"/>
</dbReference>
<dbReference type="Gene3D" id="3.30.160.60">
    <property type="entry name" value="Classic Zinc Finger"/>
    <property type="match status" value="9"/>
</dbReference>
<dbReference type="Pfam" id="PF07776">
    <property type="entry name" value="zf-AD"/>
    <property type="match status" value="1"/>
</dbReference>
<comment type="subcellular location">
    <subcellularLocation>
        <location evidence="1">Nucleus</location>
    </subcellularLocation>
</comment>
<evidence type="ECO:0000259" key="13">
    <source>
        <dbReference type="PROSITE" id="PS50157"/>
    </source>
</evidence>
<evidence type="ECO:0000313" key="15">
    <source>
        <dbReference type="EMBL" id="KAH8358978.1"/>
    </source>
</evidence>
<dbReference type="FunFam" id="3.30.160.60:FF:000065">
    <property type="entry name" value="B-cell CLL/lymphoma 6, member B"/>
    <property type="match status" value="1"/>
</dbReference>
<keyword evidence="8" id="KW-0804">Transcription</keyword>
<gene>
    <name evidence="15" type="ORF">KR093_003627</name>
</gene>
<keyword evidence="9" id="KW-0539">Nucleus</keyword>
<feature type="domain" description="C2H2-type" evidence="13">
    <location>
        <begin position="900"/>
        <end position="926"/>
    </location>
</feature>
<feature type="binding site" evidence="11">
    <location>
        <position position="8"/>
    </location>
    <ligand>
        <name>Zn(2+)</name>
        <dbReference type="ChEBI" id="CHEBI:29105"/>
    </ligand>
</feature>
<evidence type="ECO:0000256" key="11">
    <source>
        <dbReference type="PROSITE-ProRule" id="PRU01263"/>
    </source>
</evidence>
<evidence type="ECO:0000256" key="4">
    <source>
        <dbReference type="ARBA" id="ARBA00022771"/>
    </source>
</evidence>
<keyword evidence="7" id="KW-0238">DNA-binding</keyword>
<dbReference type="GO" id="GO:0008270">
    <property type="term" value="F:zinc ion binding"/>
    <property type="evidence" value="ECO:0007669"/>
    <property type="project" value="UniProtKB-UniRule"/>
</dbReference>
<dbReference type="InterPro" id="IPR050331">
    <property type="entry name" value="Zinc_finger"/>
</dbReference>
<feature type="domain" description="C2H2-type" evidence="13">
    <location>
        <begin position="872"/>
        <end position="899"/>
    </location>
</feature>
<dbReference type="Pfam" id="PF13912">
    <property type="entry name" value="zf-C2H2_6"/>
    <property type="match status" value="3"/>
</dbReference>
<feature type="domain" description="ZAD" evidence="14">
    <location>
        <begin position="3"/>
        <end position="81"/>
    </location>
</feature>
<dbReference type="AlphaFoldDB" id="A0AAD4PHQ9"/>
<protein>
    <submittedName>
        <fullName evidence="15">Uncharacterized protein</fullName>
    </submittedName>
</protein>
<feature type="domain" description="C2H2-type" evidence="13">
    <location>
        <begin position="168"/>
        <end position="196"/>
    </location>
</feature>
<dbReference type="PANTHER" id="PTHR16515">
    <property type="entry name" value="PR DOMAIN ZINC FINGER PROTEIN"/>
    <property type="match status" value="1"/>
</dbReference>
<evidence type="ECO:0000256" key="10">
    <source>
        <dbReference type="PROSITE-ProRule" id="PRU00042"/>
    </source>
</evidence>
<dbReference type="PROSITE" id="PS50157">
    <property type="entry name" value="ZINC_FINGER_C2H2_2"/>
    <property type="match status" value="14"/>
</dbReference>
<organism evidence="15 16">
    <name type="scientific">Drosophila rubida</name>
    <dbReference type="NCBI Taxonomy" id="30044"/>
    <lineage>
        <taxon>Eukaryota</taxon>
        <taxon>Metazoa</taxon>
        <taxon>Ecdysozoa</taxon>
        <taxon>Arthropoda</taxon>
        <taxon>Hexapoda</taxon>
        <taxon>Insecta</taxon>
        <taxon>Pterygota</taxon>
        <taxon>Neoptera</taxon>
        <taxon>Endopterygota</taxon>
        <taxon>Diptera</taxon>
        <taxon>Brachycera</taxon>
        <taxon>Muscomorpha</taxon>
        <taxon>Ephydroidea</taxon>
        <taxon>Drosophilidae</taxon>
        <taxon>Drosophila</taxon>
    </lineage>
</organism>
<evidence type="ECO:0000313" key="16">
    <source>
        <dbReference type="Proteomes" id="UP001200034"/>
    </source>
</evidence>
<evidence type="ECO:0000256" key="12">
    <source>
        <dbReference type="SAM" id="MobiDB-lite"/>
    </source>
</evidence>
<proteinExistence type="predicted"/>
<comment type="caution">
    <text evidence="15">The sequence shown here is derived from an EMBL/GenBank/DDBJ whole genome shotgun (WGS) entry which is preliminary data.</text>
</comment>
<reference evidence="15" key="1">
    <citation type="journal article" date="2021" name="Mol. Ecol. Resour.">
        <title>Phylogenomic analyses of the genus Drosophila reveals genomic signals of climate adaptation.</title>
        <authorList>
            <person name="Li F."/>
            <person name="Rane R.V."/>
            <person name="Luria V."/>
            <person name="Xiong Z."/>
            <person name="Chen J."/>
            <person name="Li Z."/>
            <person name="Catullo R.A."/>
            <person name="Griffin P.C."/>
            <person name="Schiffer M."/>
            <person name="Pearce S."/>
            <person name="Lee S.F."/>
            <person name="McElroy K."/>
            <person name="Stocker A."/>
            <person name="Shirriffs J."/>
            <person name="Cockerell F."/>
            <person name="Coppin C."/>
            <person name="Sgro C.M."/>
            <person name="Karger A."/>
            <person name="Cain J.W."/>
            <person name="Weber J.A."/>
            <person name="Santpere G."/>
            <person name="Kirschner M.W."/>
            <person name="Hoffmann A.A."/>
            <person name="Oakeshott J.G."/>
            <person name="Zhang G."/>
        </authorList>
    </citation>
    <scope>NUCLEOTIDE SEQUENCE</scope>
    <source>
        <strain evidence="15">BGI-SZ-2011g</strain>
    </source>
</reference>
<feature type="domain" description="C2H2-type" evidence="13">
    <location>
        <begin position="212"/>
        <end position="240"/>
    </location>
</feature>
<keyword evidence="6" id="KW-0805">Transcription regulation</keyword>
<dbReference type="GO" id="GO:0006355">
    <property type="term" value="P:regulation of DNA-templated transcription"/>
    <property type="evidence" value="ECO:0007669"/>
    <property type="project" value="UniProtKB-ARBA"/>
</dbReference>
<dbReference type="EMBL" id="JAJJHW010003409">
    <property type="protein sequence ID" value="KAH8358978.1"/>
    <property type="molecule type" value="Genomic_DNA"/>
</dbReference>
<keyword evidence="4 10" id="KW-0863">Zinc-finger</keyword>
<dbReference type="InterPro" id="IPR012934">
    <property type="entry name" value="Znf_AD"/>
</dbReference>
<dbReference type="Pfam" id="PF00096">
    <property type="entry name" value="zf-C2H2"/>
    <property type="match status" value="4"/>
</dbReference>
<dbReference type="InterPro" id="IPR036236">
    <property type="entry name" value="Znf_C2H2_sf"/>
</dbReference>
<feature type="domain" description="C2H2-type" evidence="13">
    <location>
        <begin position="844"/>
        <end position="871"/>
    </location>
</feature>
<feature type="domain" description="C2H2-type" evidence="13">
    <location>
        <begin position="567"/>
        <end position="595"/>
    </location>
</feature>
<dbReference type="SMART" id="SM00868">
    <property type="entry name" value="zf-AD"/>
    <property type="match status" value="1"/>
</dbReference>
<feature type="domain" description="C2H2-type" evidence="13">
    <location>
        <begin position="709"/>
        <end position="737"/>
    </location>
</feature>
<evidence type="ECO:0000259" key="14">
    <source>
        <dbReference type="PROSITE" id="PS51915"/>
    </source>
</evidence>
<feature type="domain" description="C2H2-type" evidence="13">
    <location>
        <begin position="769"/>
        <end position="799"/>
    </location>
</feature>
<keyword evidence="5 11" id="KW-0862">Zinc</keyword>
<evidence type="ECO:0000256" key="3">
    <source>
        <dbReference type="ARBA" id="ARBA00022737"/>
    </source>
</evidence>
<evidence type="ECO:0000256" key="2">
    <source>
        <dbReference type="ARBA" id="ARBA00022723"/>
    </source>
</evidence>
<keyword evidence="3" id="KW-0677">Repeat</keyword>
<feature type="domain" description="C2H2-type" evidence="13">
    <location>
        <begin position="373"/>
        <end position="395"/>
    </location>
</feature>
<evidence type="ECO:0000256" key="1">
    <source>
        <dbReference type="ARBA" id="ARBA00004123"/>
    </source>
</evidence>
<evidence type="ECO:0000256" key="9">
    <source>
        <dbReference type="ARBA" id="ARBA00023242"/>
    </source>
</evidence>
<dbReference type="SUPFAM" id="SSF57716">
    <property type="entry name" value="Glucocorticoid receptor-like (DNA-binding domain)"/>
    <property type="match status" value="1"/>
</dbReference>
<dbReference type="FunFam" id="3.30.160.60:FF:002343">
    <property type="entry name" value="Zinc finger protein 33A"/>
    <property type="match status" value="1"/>
</dbReference>
<feature type="binding site" evidence="11">
    <location>
        <position position="57"/>
    </location>
    <ligand>
        <name>Zn(2+)</name>
        <dbReference type="ChEBI" id="CHEBI:29105"/>
    </ligand>
</feature>
<feature type="binding site" evidence="11">
    <location>
        <position position="54"/>
    </location>
    <ligand>
        <name>Zn(2+)</name>
        <dbReference type="ChEBI" id="CHEBI:29105"/>
    </ligand>
</feature>
<dbReference type="PROSITE" id="PS00028">
    <property type="entry name" value="ZINC_FINGER_C2H2_1"/>
    <property type="match status" value="13"/>
</dbReference>